<sequence>MAAPVYIAGLGAVSAIGDNVQENISSLKEGRAGLGPVRYLRTRHAEMFPVGEVKATNEELAIRCGWTGTNSRTAMLGYLAAKEALEDAGLSLHGHAGDEAGRSAGSGMTEGWMAGELACRVGLISATSVGGMDLTEDFFPAFMANPKAGKLSQVYQHECGAITEKMALELGVSDFVTTISTACSSSANAIMMGARMIRSGLLDVVVAGGTDALSRFTLNGFNTLMILDSQLCQPFDKGRRGLNLGEGAGFVVLVSEQVAKALGQSMDVVLSGYCNANDAHHQTASSPEGIGSYTAMKGAMKMAGLEPAEIGYINLHGTGTQNNDASESTAIQRIFGDAYPRMSSTKSFTGHTLAACGGIEAVYTVVSLRQQCLFPGLRIEVPVIDKPGVMVQVFEEDADIRHIISNSFGFGGNCSSLIFSLV</sequence>
<feature type="domain" description="Ketosynthase family 3 (KS3)" evidence="4">
    <location>
        <begin position="2"/>
        <end position="421"/>
    </location>
</feature>
<evidence type="ECO:0000256" key="1">
    <source>
        <dbReference type="ARBA" id="ARBA00008467"/>
    </source>
</evidence>
<dbReference type="InterPro" id="IPR020841">
    <property type="entry name" value="PKS_Beta-ketoAc_synthase_dom"/>
</dbReference>
<dbReference type="CDD" id="cd00834">
    <property type="entry name" value="KAS_I_II"/>
    <property type="match status" value="1"/>
</dbReference>
<evidence type="ECO:0000256" key="3">
    <source>
        <dbReference type="RuleBase" id="RU003694"/>
    </source>
</evidence>
<protein>
    <submittedName>
        <fullName evidence="5">Beta-ACP synthase</fullName>
    </submittedName>
</protein>
<dbReference type="Gene3D" id="3.40.47.10">
    <property type="match status" value="1"/>
</dbReference>
<dbReference type="Pfam" id="PF00109">
    <property type="entry name" value="ketoacyl-synt"/>
    <property type="match status" value="1"/>
</dbReference>
<keyword evidence="2 3" id="KW-0808">Transferase</keyword>
<dbReference type="InterPro" id="IPR016039">
    <property type="entry name" value="Thiolase-like"/>
</dbReference>
<dbReference type="SMART" id="SM00825">
    <property type="entry name" value="PKS_KS"/>
    <property type="match status" value="1"/>
</dbReference>
<reference evidence="5 6" key="1">
    <citation type="submission" date="2016-07" db="EMBL/GenBank/DDBJ databases">
        <title>Genome analysis of Flavihumibacter stibioxidans YS-17.</title>
        <authorList>
            <person name="Shi K."/>
            <person name="Han Y."/>
            <person name="Wang G."/>
        </authorList>
    </citation>
    <scope>NUCLEOTIDE SEQUENCE [LARGE SCALE GENOMIC DNA]</scope>
    <source>
        <strain evidence="5 6">YS-17</strain>
    </source>
</reference>
<dbReference type="InterPro" id="IPR014030">
    <property type="entry name" value="Ketoacyl_synth_N"/>
</dbReference>
<accession>A0ABR7MA96</accession>
<dbReference type="EMBL" id="MBUA01000023">
    <property type="protein sequence ID" value="MBC6491882.1"/>
    <property type="molecule type" value="Genomic_DNA"/>
</dbReference>
<keyword evidence="6" id="KW-1185">Reference proteome</keyword>
<gene>
    <name evidence="5" type="ORF">BC349_12540</name>
</gene>
<comment type="caution">
    <text evidence="5">The sequence shown here is derived from an EMBL/GenBank/DDBJ whole genome shotgun (WGS) entry which is preliminary data.</text>
</comment>
<dbReference type="Proteomes" id="UP000765802">
    <property type="component" value="Unassembled WGS sequence"/>
</dbReference>
<evidence type="ECO:0000256" key="2">
    <source>
        <dbReference type="ARBA" id="ARBA00022679"/>
    </source>
</evidence>
<name>A0ABR7MA96_9BACT</name>
<dbReference type="InterPro" id="IPR014031">
    <property type="entry name" value="Ketoacyl_synth_C"/>
</dbReference>
<dbReference type="PANTHER" id="PTHR11712">
    <property type="entry name" value="POLYKETIDE SYNTHASE-RELATED"/>
    <property type="match status" value="1"/>
</dbReference>
<proteinExistence type="inferred from homology"/>
<evidence type="ECO:0000313" key="6">
    <source>
        <dbReference type="Proteomes" id="UP000765802"/>
    </source>
</evidence>
<dbReference type="InterPro" id="IPR000794">
    <property type="entry name" value="Beta-ketoacyl_synthase"/>
</dbReference>
<dbReference type="PANTHER" id="PTHR11712:SF320">
    <property type="entry name" value="BETA-KETOACYL SYNTHASE"/>
    <property type="match status" value="1"/>
</dbReference>
<dbReference type="SUPFAM" id="SSF53901">
    <property type="entry name" value="Thiolase-like"/>
    <property type="match status" value="1"/>
</dbReference>
<dbReference type="RefSeq" id="WP_187257201.1">
    <property type="nucleotide sequence ID" value="NZ_JBHULF010000007.1"/>
</dbReference>
<evidence type="ECO:0000259" key="4">
    <source>
        <dbReference type="PROSITE" id="PS52004"/>
    </source>
</evidence>
<organism evidence="5 6">
    <name type="scientific">Flavihumibacter stibioxidans</name>
    <dbReference type="NCBI Taxonomy" id="1834163"/>
    <lineage>
        <taxon>Bacteria</taxon>
        <taxon>Pseudomonadati</taxon>
        <taxon>Bacteroidota</taxon>
        <taxon>Chitinophagia</taxon>
        <taxon>Chitinophagales</taxon>
        <taxon>Chitinophagaceae</taxon>
        <taxon>Flavihumibacter</taxon>
    </lineage>
</organism>
<evidence type="ECO:0000313" key="5">
    <source>
        <dbReference type="EMBL" id="MBC6491882.1"/>
    </source>
</evidence>
<comment type="similarity">
    <text evidence="1 3">Belongs to the thiolase-like superfamily. Beta-ketoacyl-ACP synthases family.</text>
</comment>
<dbReference type="Pfam" id="PF02801">
    <property type="entry name" value="Ketoacyl-synt_C"/>
    <property type="match status" value="1"/>
</dbReference>
<dbReference type="PROSITE" id="PS52004">
    <property type="entry name" value="KS3_2"/>
    <property type="match status" value="1"/>
</dbReference>